<feature type="coiled-coil region" evidence="1">
    <location>
        <begin position="168"/>
        <end position="208"/>
    </location>
</feature>
<dbReference type="Proteomes" id="UP000193719">
    <property type="component" value="Unassembled WGS sequence"/>
</dbReference>
<dbReference type="AlphaFoldDB" id="A0A1Y1V0G0"/>
<organism evidence="2 3">
    <name type="scientific">Piromyces finnis</name>
    <dbReference type="NCBI Taxonomy" id="1754191"/>
    <lineage>
        <taxon>Eukaryota</taxon>
        <taxon>Fungi</taxon>
        <taxon>Fungi incertae sedis</taxon>
        <taxon>Chytridiomycota</taxon>
        <taxon>Chytridiomycota incertae sedis</taxon>
        <taxon>Neocallimastigomycetes</taxon>
        <taxon>Neocallimastigales</taxon>
        <taxon>Neocallimastigaceae</taxon>
        <taxon>Piromyces</taxon>
    </lineage>
</organism>
<comment type="caution">
    <text evidence="2">The sequence shown here is derived from an EMBL/GenBank/DDBJ whole genome shotgun (WGS) entry which is preliminary data.</text>
</comment>
<accession>A0A1Y1V0G0</accession>
<reference evidence="2 3" key="1">
    <citation type="submission" date="2016-08" db="EMBL/GenBank/DDBJ databases">
        <title>Genomes of anaerobic fungi encode conserved fungal cellulosomes for biomass hydrolysis.</title>
        <authorList>
            <consortium name="DOE Joint Genome Institute"/>
            <person name="Haitjema C.H."/>
            <person name="Gilmore S.P."/>
            <person name="Henske J.K."/>
            <person name="Solomon K.V."/>
            <person name="De Groot R."/>
            <person name="Kuo A."/>
            <person name="Mondo S.J."/>
            <person name="Salamov A.A."/>
            <person name="Labutti K."/>
            <person name="Zhao Z."/>
            <person name="Chiniquy J."/>
            <person name="Barry K."/>
            <person name="Brewer H.M."/>
            <person name="Purvine S.O."/>
            <person name="Wright A.T."/>
            <person name="Boxma B."/>
            <person name="Van Alen T."/>
            <person name="Hackstein J.H."/>
            <person name="Baker S.E."/>
            <person name="Grigoriev I.V."/>
            <person name="O'Malley M.A."/>
        </authorList>
    </citation>
    <scope>NUCLEOTIDE SEQUENCE [LARGE SCALE GENOMIC DNA]</scope>
    <source>
        <strain evidence="3">finn</strain>
    </source>
</reference>
<dbReference type="EMBL" id="MCFH01000050">
    <property type="protein sequence ID" value="ORX43759.1"/>
    <property type="molecule type" value="Genomic_DNA"/>
</dbReference>
<gene>
    <name evidence="2" type="ORF">BCR36DRAFT_399813</name>
</gene>
<name>A0A1Y1V0G0_9FUNG</name>
<evidence type="ECO:0000313" key="3">
    <source>
        <dbReference type="Proteomes" id="UP000193719"/>
    </source>
</evidence>
<keyword evidence="1" id="KW-0175">Coiled coil</keyword>
<proteinExistence type="predicted"/>
<evidence type="ECO:0000256" key="1">
    <source>
        <dbReference type="SAM" id="Coils"/>
    </source>
</evidence>
<reference evidence="2 3" key="2">
    <citation type="submission" date="2016-08" db="EMBL/GenBank/DDBJ databases">
        <title>Pervasive Adenine N6-methylation of Active Genes in Fungi.</title>
        <authorList>
            <consortium name="DOE Joint Genome Institute"/>
            <person name="Mondo S.J."/>
            <person name="Dannebaum R.O."/>
            <person name="Kuo R.C."/>
            <person name="Labutti K."/>
            <person name="Haridas S."/>
            <person name="Kuo A."/>
            <person name="Salamov A."/>
            <person name="Ahrendt S.R."/>
            <person name="Lipzen A."/>
            <person name="Sullivan W."/>
            <person name="Andreopoulos W.B."/>
            <person name="Clum A."/>
            <person name="Lindquist E."/>
            <person name="Daum C."/>
            <person name="Ramamoorthy G.K."/>
            <person name="Gryganskyi A."/>
            <person name="Culley D."/>
            <person name="Magnuson J.K."/>
            <person name="James T.Y."/>
            <person name="O'Malley M.A."/>
            <person name="Stajich J.E."/>
            <person name="Spatafora J.W."/>
            <person name="Visel A."/>
            <person name="Grigoriev I.V."/>
        </authorList>
    </citation>
    <scope>NUCLEOTIDE SEQUENCE [LARGE SCALE GENOMIC DNA]</scope>
    <source>
        <strain evidence="3">finn</strain>
    </source>
</reference>
<keyword evidence="3" id="KW-1185">Reference proteome</keyword>
<sequence length="636" mass="74830">MASYENIQNNELNFKNILSVAGKLKYSNILFNVDSKNFCKCCLGINSKIKNNAVINCKCSCKGHEHGTFNMEDVLRTANDKIYNKFNVNKEKDIKEIRSKDEIEISDKESVVYEPEPYGNENYIVYSYDHYNKSNESSTESIYKRLFNNIFLIDKSESDINISNNEAKKDGEINKVNIEDDLQNLNKKLNINEDLNQYEQFLTEEENECIRNIERNNDKFKRINVTTGYMGKGLLRLNRNPEFSKLVQDPLNISTNNEEELNQSTIENESTNSNVSLSSLQKSTPHIESSAASNIVIPTSKKKKVESPIIKDKKEFIDQKNLIDEKILEKIQKNRFLNKRLLKNENIFNILTNPIIKISKKKYYNYNKYYRNGILKKRNIGKILYNNYVIQTGPFRNYFSKEGHNIFNRYLYSSSGDLYLHQPYTSKYEYSSYNSINAKKLTYIKHNHPNCKIKMKPHDVVKIGKPKKALLKWNDHSFSRIPTISKKVHHFNANKYLFELNDSILTNEEEQTYECCPKKYDSVCYRKNLYKLQREILTDYIKESTAIISQKYPNIGGWGNLPDDNYKKIKDNQLTEEDDESTEEEENKELNMKNIYPKNMTLDEYLRMYEEMLENKLKKPIKKETKSHVTINLYDL</sequence>
<dbReference type="OrthoDB" id="2143562at2759"/>
<protein>
    <submittedName>
        <fullName evidence="2">Uncharacterized protein</fullName>
    </submittedName>
</protein>
<evidence type="ECO:0000313" key="2">
    <source>
        <dbReference type="EMBL" id="ORX43759.1"/>
    </source>
</evidence>